<name>F4QC12_CACFS</name>
<evidence type="ECO:0000313" key="2">
    <source>
        <dbReference type="Proteomes" id="UP000007797"/>
    </source>
</evidence>
<organism evidence="1 2">
    <name type="scientific">Cavenderia fasciculata</name>
    <name type="common">Slime mold</name>
    <name type="synonym">Dictyostelium fasciculatum</name>
    <dbReference type="NCBI Taxonomy" id="261658"/>
    <lineage>
        <taxon>Eukaryota</taxon>
        <taxon>Amoebozoa</taxon>
        <taxon>Evosea</taxon>
        <taxon>Eumycetozoa</taxon>
        <taxon>Dictyostelia</taxon>
        <taxon>Acytosteliales</taxon>
        <taxon>Cavenderiaceae</taxon>
        <taxon>Cavenderia</taxon>
    </lineage>
</organism>
<reference evidence="2" key="1">
    <citation type="journal article" date="2011" name="Genome Res.">
        <title>Phylogeny-wide analysis of social amoeba genomes highlights ancient origins for complex intercellular communication.</title>
        <authorList>
            <person name="Heidel A.J."/>
            <person name="Lawal H.M."/>
            <person name="Felder M."/>
            <person name="Schilde C."/>
            <person name="Helps N.R."/>
            <person name="Tunggal B."/>
            <person name="Rivero F."/>
            <person name="John U."/>
            <person name="Schleicher M."/>
            <person name="Eichinger L."/>
            <person name="Platzer M."/>
            <person name="Noegel A.A."/>
            <person name="Schaap P."/>
            <person name="Gloeckner G."/>
        </authorList>
    </citation>
    <scope>NUCLEOTIDE SEQUENCE [LARGE SCALE GENOMIC DNA]</scope>
    <source>
        <strain evidence="2">SH3</strain>
    </source>
</reference>
<dbReference type="RefSeq" id="XP_004351258.1">
    <property type="nucleotide sequence ID" value="XM_004351206.1"/>
</dbReference>
<proteinExistence type="predicted"/>
<dbReference type="KEGG" id="dfa:DFA_11010"/>
<accession>F4QC12</accession>
<dbReference type="EMBL" id="GL883028">
    <property type="protein sequence ID" value="EGG14750.1"/>
    <property type="molecule type" value="Genomic_DNA"/>
</dbReference>
<evidence type="ECO:0000313" key="1">
    <source>
        <dbReference type="EMBL" id="EGG14750.1"/>
    </source>
</evidence>
<keyword evidence="2" id="KW-1185">Reference proteome</keyword>
<dbReference type="GeneID" id="14866656"/>
<dbReference type="Proteomes" id="UP000007797">
    <property type="component" value="Unassembled WGS sequence"/>
</dbReference>
<dbReference type="AlphaFoldDB" id="F4QC12"/>
<gene>
    <name evidence="1" type="ORF">DFA_11010</name>
</gene>
<sequence>MSLIIQHGAPFIEKFLEIFEPHSAEAVPVQDEYYLVLFKTVDYIHFTVLHNGKYYHSYPESNVEIIANTSYELAFVKNPTMDHKMWLKFRFLHKPKPEEFNRRLIELMDKVWTDEYNCLCYALDLMGIEFPQQYLSLKIWEDYDFLKKVGAGIVILEAINLAALALGGIIGHKNLGGNAAAPASPTLGGATAGTGSGESTSAPVVAND</sequence>
<protein>
    <submittedName>
        <fullName evidence="1">Uncharacterized protein</fullName>
    </submittedName>
</protein>